<dbReference type="PROSITE" id="PS51186">
    <property type="entry name" value="GNAT"/>
    <property type="match status" value="1"/>
</dbReference>
<proteinExistence type="predicted"/>
<dbReference type="Gene3D" id="3.40.630.30">
    <property type="match status" value="1"/>
</dbReference>
<evidence type="ECO:0000313" key="3">
    <source>
        <dbReference type="EMBL" id="MDT0261457.1"/>
    </source>
</evidence>
<dbReference type="RefSeq" id="WP_311422613.1">
    <property type="nucleotide sequence ID" value="NZ_JAVREH010000008.1"/>
</dbReference>
<accession>A0ABU2J925</accession>
<dbReference type="EMBL" id="JAVREH010000008">
    <property type="protein sequence ID" value="MDT0261457.1"/>
    <property type="molecule type" value="Genomic_DNA"/>
</dbReference>
<dbReference type="InterPro" id="IPR016181">
    <property type="entry name" value="Acyl_CoA_acyltransferase"/>
</dbReference>
<gene>
    <name evidence="3" type="ORF">RM423_08615</name>
</gene>
<comment type="caution">
    <text evidence="3">The sequence shown here is derived from an EMBL/GenBank/DDBJ whole genome shotgun (WGS) entry which is preliminary data.</text>
</comment>
<evidence type="ECO:0000256" key="1">
    <source>
        <dbReference type="ARBA" id="ARBA00022679"/>
    </source>
</evidence>
<dbReference type="CDD" id="cd04301">
    <property type="entry name" value="NAT_SF"/>
    <property type="match status" value="1"/>
</dbReference>
<keyword evidence="1" id="KW-0808">Transferase</keyword>
<evidence type="ECO:0000313" key="4">
    <source>
        <dbReference type="Proteomes" id="UP001183176"/>
    </source>
</evidence>
<keyword evidence="4" id="KW-1185">Reference proteome</keyword>
<feature type="domain" description="N-acetyltransferase" evidence="2">
    <location>
        <begin position="1"/>
        <end position="138"/>
    </location>
</feature>
<dbReference type="SUPFAM" id="SSF55729">
    <property type="entry name" value="Acyl-CoA N-acyltransferases (Nat)"/>
    <property type="match status" value="1"/>
</dbReference>
<name>A0ABU2J925_9ACTN</name>
<protein>
    <submittedName>
        <fullName evidence="3">GNAT family N-acetyltransferase</fullName>
    </submittedName>
</protein>
<dbReference type="PANTHER" id="PTHR13947:SF37">
    <property type="entry name" value="LD18367P"/>
    <property type="match status" value="1"/>
</dbReference>
<reference evidence="4" key="1">
    <citation type="submission" date="2023-07" db="EMBL/GenBank/DDBJ databases">
        <title>30 novel species of actinomycetes from the DSMZ collection.</title>
        <authorList>
            <person name="Nouioui I."/>
        </authorList>
    </citation>
    <scope>NUCLEOTIDE SEQUENCE [LARGE SCALE GENOMIC DNA]</scope>
    <source>
        <strain evidence="4">DSM 44399</strain>
    </source>
</reference>
<sequence length="139" mass="14664">MPLIDALTAELADSGYDESEMFGYSVKKLEQGGVHLIGASVDGIVVGIGGVELADDGTAELKRFYVDPLHRRTGAASAIITALLSYAASVGAHVVRLETGVEQHAAIRFYARHGFEHVEPFGPYLASASSVCMARLLSG</sequence>
<dbReference type="InterPro" id="IPR000182">
    <property type="entry name" value="GNAT_dom"/>
</dbReference>
<dbReference type="Pfam" id="PF00583">
    <property type="entry name" value="Acetyltransf_1"/>
    <property type="match status" value="1"/>
</dbReference>
<dbReference type="PANTHER" id="PTHR13947">
    <property type="entry name" value="GNAT FAMILY N-ACETYLTRANSFERASE"/>
    <property type="match status" value="1"/>
</dbReference>
<dbReference type="InterPro" id="IPR050769">
    <property type="entry name" value="NAT_camello-type"/>
</dbReference>
<organism evidence="3 4">
    <name type="scientific">Jatrophihabitans lederbergiae</name>
    <dbReference type="NCBI Taxonomy" id="3075547"/>
    <lineage>
        <taxon>Bacteria</taxon>
        <taxon>Bacillati</taxon>
        <taxon>Actinomycetota</taxon>
        <taxon>Actinomycetes</taxon>
        <taxon>Jatrophihabitantales</taxon>
        <taxon>Jatrophihabitantaceae</taxon>
        <taxon>Jatrophihabitans</taxon>
    </lineage>
</organism>
<dbReference type="Proteomes" id="UP001183176">
    <property type="component" value="Unassembled WGS sequence"/>
</dbReference>
<evidence type="ECO:0000259" key="2">
    <source>
        <dbReference type="PROSITE" id="PS51186"/>
    </source>
</evidence>